<dbReference type="PROSITE" id="PS50287">
    <property type="entry name" value="SRCR_2"/>
    <property type="match status" value="4"/>
</dbReference>
<keyword evidence="4" id="KW-0325">Glycoprotein</keyword>
<proteinExistence type="predicted"/>
<dbReference type="PANTHER" id="PTHR48071:SF18">
    <property type="entry name" value="DELETED IN MALIGNANT BRAIN TUMORS 1 PROTEIN-RELATED"/>
    <property type="match status" value="1"/>
</dbReference>
<evidence type="ECO:0000256" key="4">
    <source>
        <dbReference type="ARBA" id="ARBA00023180"/>
    </source>
</evidence>
<evidence type="ECO:0000256" key="3">
    <source>
        <dbReference type="ARBA" id="ARBA00023157"/>
    </source>
</evidence>
<dbReference type="FunFam" id="3.10.250.10:FF:000006">
    <property type="entry name" value="neurotrypsin isoform X2"/>
    <property type="match status" value="1"/>
</dbReference>
<dbReference type="InterPro" id="IPR036772">
    <property type="entry name" value="SRCR-like_dom_sf"/>
</dbReference>
<dbReference type="PANTHER" id="PTHR48071">
    <property type="entry name" value="SRCR DOMAIN-CONTAINING PROTEIN"/>
    <property type="match status" value="1"/>
</dbReference>
<evidence type="ECO:0000313" key="7">
    <source>
        <dbReference type="EMBL" id="KFO99542.1"/>
    </source>
</evidence>
<evidence type="ECO:0000259" key="6">
    <source>
        <dbReference type="PROSITE" id="PS50287"/>
    </source>
</evidence>
<dbReference type="AlphaFoldDB" id="A0A091HWN2"/>
<feature type="disulfide bond" evidence="5">
    <location>
        <begin position="37"/>
        <end position="98"/>
    </location>
</feature>
<sequence>LVNGSNRCEGRVEIFYSGAWGTVCDDDWDLQDAEGVCRQLGCGCALSATSNAHFGQGSGQIYLDDVRCAGNESSLQVCQHRGWGVHNCRHSEDAGVVCSALHGTPDMVSTTSKLLEIRWPCSFIQNCPHLFLSLPPQQLQTTQPLLLQQHLLQEGFAMVSMSPSLQGASLSLVNGSNRCEGRVEIFHSGAWGTVCDDDWDLQDAEVVCRQLGCGFALSATSNAHFGQGSGQIYLDDVRCAGNESSLQVCQHRGWGVHNCRHSEDAGVVCSGASLSLVNGSNRCEGRVEIFHSGAWGTVCDDDWDLQDAEVVCRQLGCGFALSATSNAHFGQGSGQIYLDDVRCAGNESSLQVCQHRGWGVPNCAHSEDAGVVCSGLPLHFAHDKGPWWFGMLPWRSSVTTSPKHPGGERQVVGAGLPLTQTFCLVPGIHLRLSGGLNGCEGRVELERGSIWGTVCDDLWDLRDAEVVCRQLGCGRPMAAPGNARFGQGSGPIFLDDVECRGDEPSLQVCQHRGWGVHDCTHSEDASVVCAG</sequence>
<dbReference type="Proteomes" id="UP000054308">
    <property type="component" value="Unassembled WGS sequence"/>
</dbReference>
<feature type="disulfide bond" evidence="5">
    <location>
        <begin position="343"/>
        <end position="353"/>
    </location>
</feature>
<feature type="disulfide bond" evidence="5">
    <location>
        <begin position="312"/>
        <end position="373"/>
    </location>
</feature>
<evidence type="ECO:0000256" key="1">
    <source>
        <dbReference type="ARBA" id="ARBA00022729"/>
    </source>
</evidence>
<feature type="disulfide bond" evidence="5">
    <location>
        <begin position="299"/>
        <end position="363"/>
    </location>
</feature>
<dbReference type="InterPro" id="IPR001190">
    <property type="entry name" value="SRCR"/>
</dbReference>
<dbReference type="Gene3D" id="3.10.250.10">
    <property type="entry name" value="SRCR-like domain"/>
    <property type="match status" value="4"/>
</dbReference>
<feature type="disulfide bond" evidence="5">
    <location>
        <begin position="455"/>
        <end position="519"/>
    </location>
</feature>
<evidence type="ECO:0000256" key="5">
    <source>
        <dbReference type="PROSITE-ProRule" id="PRU00196"/>
    </source>
</evidence>
<feature type="disulfide bond" evidence="5">
    <location>
        <begin position="24"/>
        <end position="88"/>
    </location>
</feature>
<evidence type="ECO:0000313" key="8">
    <source>
        <dbReference type="Proteomes" id="UP000054308"/>
    </source>
</evidence>
<feature type="disulfide bond" evidence="5">
    <location>
        <begin position="239"/>
        <end position="249"/>
    </location>
</feature>
<feature type="domain" description="SRCR" evidence="6">
    <location>
        <begin position="170"/>
        <end position="270"/>
    </location>
</feature>
<feature type="non-terminal residue" evidence="7">
    <location>
        <position position="1"/>
    </location>
</feature>
<feature type="disulfide bond" evidence="5">
    <location>
        <begin position="68"/>
        <end position="78"/>
    </location>
</feature>
<dbReference type="STRING" id="9244.A0A091HWN2"/>
<feature type="domain" description="SRCR" evidence="6">
    <location>
        <begin position="430"/>
        <end position="530"/>
    </location>
</feature>
<dbReference type="GO" id="GO:0016020">
    <property type="term" value="C:membrane"/>
    <property type="evidence" value="ECO:0007669"/>
    <property type="project" value="InterPro"/>
</dbReference>
<dbReference type="PRINTS" id="PR00258">
    <property type="entry name" value="SPERACTRCPTR"/>
</dbReference>
<dbReference type="FunFam" id="3.10.250.10:FF:000003">
    <property type="entry name" value="Deleted in malignant brain tumors 1"/>
    <property type="match status" value="3"/>
</dbReference>
<organism evidence="7 8">
    <name type="scientific">Calypte anna</name>
    <name type="common">Anna's hummingbird</name>
    <name type="synonym">Archilochus anna</name>
    <dbReference type="NCBI Taxonomy" id="9244"/>
    <lineage>
        <taxon>Eukaryota</taxon>
        <taxon>Metazoa</taxon>
        <taxon>Chordata</taxon>
        <taxon>Craniata</taxon>
        <taxon>Vertebrata</taxon>
        <taxon>Euteleostomi</taxon>
        <taxon>Archelosauria</taxon>
        <taxon>Archosauria</taxon>
        <taxon>Dinosauria</taxon>
        <taxon>Saurischia</taxon>
        <taxon>Theropoda</taxon>
        <taxon>Coelurosauria</taxon>
        <taxon>Aves</taxon>
        <taxon>Neognathae</taxon>
        <taxon>Neoaves</taxon>
        <taxon>Strisores</taxon>
        <taxon>Apodiformes</taxon>
        <taxon>Trochilidae</taxon>
        <taxon>Calypte</taxon>
    </lineage>
</organism>
<accession>A0A091HWN2</accession>
<feature type="domain" description="SRCR" evidence="6">
    <location>
        <begin position="1"/>
        <end position="99"/>
    </location>
</feature>
<feature type="disulfide bond" evidence="5">
    <location>
        <begin position="499"/>
        <end position="509"/>
    </location>
</feature>
<reference evidence="7 8" key="1">
    <citation type="submission" date="2014-04" db="EMBL/GenBank/DDBJ databases">
        <title>Genome evolution of avian class.</title>
        <authorList>
            <person name="Zhang G."/>
            <person name="Li C."/>
        </authorList>
    </citation>
    <scope>NUCLEOTIDE SEQUENCE [LARGE SCALE GENOMIC DNA]</scope>
    <source>
        <strain evidence="7">BGI_N300</strain>
    </source>
</reference>
<keyword evidence="2" id="KW-0677">Repeat</keyword>
<keyword evidence="8" id="KW-1185">Reference proteome</keyword>
<dbReference type="EMBL" id="KL217824">
    <property type="protein sequence ID" value="KFO99542.1"/>
    <property type="molecule type" value="Genomic_DNA"/>
</dbReference>
<protein>
    <submittedName>
        <fullName evidence="7">Deleted in malignant brain tumors 1 protein</fullName>
    </submittedName>
</protein>
<keyword evidence="1" id="KW-0732">Signal</keyword>
<feature type="disulfide bond" evidence="5">
    <location>
        <begin position="195"/>
        <end position="259"/>
    </location>
</feature>
<feature type="disulfide bond" evidence="5">
    <location>
        <begin position="468"/>
        <end position="529"/>
    </location>
</feature>
<gene>
    <name evidence="7" type="ORF">N300_08981</name>
</gene>
<dbReference type="Pfam" id="PF00530">
    <property type="entry name" value="SRCR"/>
    <property type="match status" value="4"/>
</dbReference>
<feature type="non-terminal residue" evidence="7">
    <location>
        <position position="531"/>
    </location>
</feature>
<dbReference type="SMART" id="SM00202">
    <property type="entry name" value="SR"/>
    <property type="match status" value="4"/>
</dbReference>
<name>A0A091HWN2_CALAN</name>
<evidence type="ECO:0000256" key="2">
    <source>
        <dbReference type="ARBA" id="ARBA00022737"/>
    </source>
</evidence>
<keyword evidence="3 5" id="KW-1015">Disulfide bond</keyword>
<feature type="disulfide bond" evidence="5">
    <location>
        <begin position="208"/>
        <end position="269"/>
    </location>
</feature>
<dbReference type="SUPFAM" id="SSF56487">
    <property type="entry name" value="SRCR-like"/>
    <property type="match status" value="4"/>
</dbReference>
<dbReference type="PROSITE" id="PS00420">
    <property type="entry name" value="SRCR_1"/>
    <property type="match status" value="4"/>
</dbReference>
<feature type="domain" description="SRCR" evidence="6">
    <location>
        <begin position="274"/>
        <end position="374"/>
    </location>
</feature>